<dbReference type="InterPro" id="IPR001806">
    <property type="entry name" value="Small_GTPase"/>
</dbReference>
<comment type="subcellular location">
    <subcellularLocation>
        <location evidence="1">Endomembrane system</location>
    </subcellularLocation>
</comment>
<dbReference type="PANTHER" id="PTHR47980">
    <property type="entry name" value="LD44762P"/>
    <property type="match status" value="1"/>
</dbReference>
<dbReference type="FunFam" id="3.40.50.300:FF:000586">
    <property type="entry name" value="Rab family GTPase"/>
    <property type="match status" value="1"/>
</dbReference>
<accession>A0AAU9IAF5</accession>
<keyword evidence="6" id="KW-0449">Lipoprotein</keyword>
<dbReference type="SMART" id="SM00173">
    <property type="entry name" value="RAS"/>
    <property type="match status" value="1"/>
</dbReference>
<gene>
    <name evidence="7" type="ORF">BSTOLATCC_MIC5545</name>
</gene>
<dbReference type="GO" id="GO:0003924">
    <property type="term" value="F:GTPase activity"/>
    <property type="evidence" value="ECO:0007669"/>
    <property type="project" value="InterPro"/>
</dbReference>
<evidence type="ECO:0000256" key="1">
    <source>
        <dbReference type="ARBA" id="ARBA00004308"/>
    </source>
</evidence>
<dbReference type="SMART" id="SM00177">
    <property type="entry name" value="ARF"/>
    <property type="match status" value="1"/>
</dbReference>
<dbReference type="GO" id="GO:0012505">
    <property type="term" value="C:endomembrane system"/>
    <property type="evidence" value="ECO:0007669"/>
    <property type="project" value="UniProtKB-SubCell"/>
</dbReference>
<dbReference type="Pfam" id="PF00071">
    <property type="entry name" value="Ras"/>
    <property type="match status" value="1"/>
</dbReference>
<evidence type="ECO:0000256" key="6">
    <source>
        <dbReference type="ARBA" id="ARBA00023288"/>
    </source>
</evidence>
<evidence type="ECO:0000256" key="4">
    <source>
        <dbReference type="ARBA" id="ARBA00023134"/>
    </source>
</evidence>
<dbReference type="AlphaFoldDB" id="A0AAU9IAF5"/>
<comment type="caution">
    <text evidence="7">The sequence shown here is derived from an EMBL/GenBank/DDBJ whole genome shotgun (WGS) entry which is preliminary data.</text>
</comment>
<evidence type="ECO:0000256" key="3">
    <source>
        <dbReference type="ARBA" id="ARBA00022741"/>
    </source>
</evidence>
<keyword evidence="3" id="KW-0547">Nucleotide-binding</keyword>
<evidence type="ECO:0000313" key="8">
    <source>
        <dbReference type="Proteomes" id="UP001162131"/>
    </source>
</evidence>
<name>A0AAU9IAF5_9CILI</name>
<proteinExistence type="inferred from homology"/>
<evidence type="ECO:0000313" key="7">
    <source>
        <dbReference type="EMBL" id="CAG9312303.1"/>
    </source>
</evidence>
<organism evidence="7 8">
    <name type="scientific">Blepharisma stoltei</name>
    <dbReference type="NCBI Taxonomy" id="1481888"/>
    <lineage>
        <taxon>Eukaryota</taxon>
        <taxon>Sar</taxon>
        <taxon>Alveolata</taxon>
        <taxon>Ciliophora</taxon>
        <taxon>Postciliodesmatophora</taxon>
        <taxon>Heterotrichea</taxon>
        <taxon>Heterotrichida</taxon>
        <taxon>Blepharismidae</taxon>
        <taxon>Blepharisma</taxon>
    </lineage>
</organism>
<keyword evidence="4" id="KW-0342">GTP-binding</keyword>
<dbReference type="InterPro" id="IPR005225">
    <property type="entry name" value="Small_GTP-bd"/>
</dbReference>
<dbReference type="GO" id="GO:0005525">
    <property type="term" value="F:GTP binding"/>
    <property type="evidence" value="ECO:0007669"/>
    <property type="project" value="UniProtKB-KW"/>
</dbReference>
<keyword evidence="5" id="KW-0472">Membrane</keyword>
<dbReference type="PRINTS" id="PR00449">
    <property type="entry name" value="RASTRNSFRMNG"/>
</dbReference>
<dbReference type="SUPFAM" id="SSF52540">
    <property type="entry name" value="P-loop containing nucleoside triphosphate hydrolases"/>
    <property type="match status" value="1"/>
</dbReference>
<dbReference type="EMBL" id="CAJZBQ010000005">
    <property type="protein sequence ID" value="CAG9312303.1"/>
    <property type="molecule type" value="Genomic_DNA"/>
</dbReference>
<dbReference type="PROSITE" id="PS51420">
    <property type="entry name" value="RHO"/>
    <property type="match status" value="1"/>
</dbReference>
<comment type="similarity">
    <text evidence="2">Belongs to the small GTPase superfamily. Rab family.</text>
</comment>
<dbReference type="SMART" id="SM00176">
    <property type="entry name" value="RAN"/>
    <property type="match status" value="1"/>
</dbReference>
<dbReference type="InterPro" id="IPR027417">
    <property type="entry name" value="P-loop_NTPase"/>
</dbReference>
<keyword evidence="8" id="KW-1185">Reference proteome</keyword>
<reference evidence="7" key="1">
    <citation type="submission" date="2021-09" db="EMBL/GenBank/DDBJ databases">
        <authorList>
            <consortium name="AG Swart"/>
            <person name="Singh M."/>
            <person name="Singh A."/>
            <person name="Seah K."/>
            <person name="Emmerich C."/>
        </authorList>
    </citation>
    <scope>NUCLEOTIDE SEQUENCE</scope>
    <source>
        <strain evidence="7">ATCC30299</strain>
    </source>
</reference>
<evidence type="ECO:0000256" key="2">
    <source>
        <dbReference type="ARBA" id="ARBA00006270"/>
    </source>
</evidence>
<dbReference type="Proteomes" id="UP001162131">
    <property type="component" value="Unassembled WGS sequence"/>
</dbReference>
<dbReference type="CDD" id="cd00154">
    <property type="entry name" value="Rab"/>
    <property type="match status" value="1"/>
</dbReference>
<dbReference type="SMART" id="SM00174">
    <property type="entry name" value="RHO"/>
    <property type="match status" value="1"/>
</dbReference>
<dbReference type="PROSITE" id="PS51419">
    <property type="entry name" value="RAB"/>
    <property type="match status" value="1"/>
</dbReference>
<dbReference type="SMART" id="SM00175">
    <property type="entry name" value="RAB"/>
    <property type="match status" value="1"/>
</dbReference>
<evidence type="ECO:0000256" key="5">
    <source>
        <dbReference type="ARBA" id="ARBA00023136"/>
    </source>
</evidence>
<dbReference type="PROSITE" id="PS51421">
    <property type="entry name" value="RAS"/>
    <property type="match status" value="1"/>
</dbReference>
<dbReference type="Gene3D" id="3.40.50.300">
    <property type="entry name" value="P-loop containing nucleotide triphosphate hydrolases"/>
    <property type="match status" value="1"/>
</dbReference>
<dbReference type="NCBIfam" id="TIGR00231">
    <property type="entry name" value="small_GTP"/>
    <property type="match status" value="1"/>
</dbReference>
<protein>
    <submittedName>
        <fullName evidence="7">Uncharacterized protein</fullName>
    </submittedName>
</protein>
<dbReference type="InterPro" id="IPR050305">
    <property type="entry name" value="Small_GTPase_Rab"/>
</dbReference>
<sequence>MNESNTTEQFDYMMKILTIGDSGVGKTCLIMRYTENSFSNKFLNTIGVECKSKTIVQGNKKVRMQLWDTAGQERFRTITNNYYRGAHAIAIVYDVTDRKSFEMVSSWLAEIRKSRGSEAYIFILANKVDMTEKRVISEQEGAEWAKNRDLYCFEVSAKENLGVEEAFSFIFSKIFSKMQNSPNFLARNQENLQLSRMENKKSKSKKK</sequence>
<dbReference type="PROSITE" id="PS51417">
    <property type="entry name" value="ARF"/>
    <property type="match status" value="1"/>
</dbReference>